<dbReference type="PANTHER" id="PTHR11122:SF13">
    <property type="entry name" value="GLUCOSE-6-PHOSPHATE 1-EPIMERASE"/>
    <property type="match status" value="1"/>
</dbReference>
<sequence>MNKTIENDLLKVCISEKGAELTSILSKKEKTEFLWQADPAVWGRHAPILFPIVGKLKEDRYAFNGKDYPMSQHGFARDLSFQVIQQEENHLRFSLTDDEETWNHFPFHFRLEIDYRLEGNKLYTGYFVTNLDEAETMYFSIGAHPGLKVPLEEKTVFEDYVIEISPSLDRRLFPVTSEVLINRPEINKTKQAHFPLSREWFKDGVIILETLDETQVTLKSTKSEKKVVFCYQEMPYLGIWSPYPNTGDFVCIEPWCGIADMVDTNGELTQKEGIHSLAPQAVFERAFEMQFFD</sequence>
<dbReference type="InterPro" id="IPR011013">
    <property type="entry name" value="Gal_mutarotase_sf_dom"/>
</dbReference>
<dbReference type="CDD" id="cd09024">
    <property type="entry name" value="Aldose_epim_lacX"/>
    <property type="match status" value="1"/>
</dbReference>
<dbReference type="GO" id="GO:0016853">
    <property type="term" value="F:isomerase activity"/>
    <property type="evidence" value="ECO:0007669"/>
    <property type="project" value="InterPro"/>
</dbReference>
<dbReference type="GO" id="GO:0005975">
    <property type="term" value="P:carbohydrate metabolic process"/>
    <property type="evidence" value="ECO:0007669"/>
    <property type="project" value="InterPro"/>
</dbReference>
<protein>
    <submittedName>
        <fullName evidence="1">Aldose 1-epimerase family protein</fullName>
    </submittedName>
</protein>
<dbReference type="Proteomes" id="UP000813384">
    <property type="component" value="Unassembled WGS sequence"/>
</dbReference>
<dbReference type="SUPFAM" id="SSF74650">
    <property type="entry name" value="Galactose mutarotase-like"/>
    <property type="match status" value="1"/>
</dbReference>
<dbReference type="InterPro" id="IPR008183">
    <property type="entry name" value="Aldose_1/G6P_1-epimerase"/>
</dbReference>
<gene>
    <name evidence="1" type="ORF">K8V42_06445</name>
</gene>
<dbReference type="GO" id="GO:0030246">
    <property type="term" value="F:carbohydrate binding"/>
    <property type="evidence" value="ECO:0007669"/>
    <property type="project" value="InterPro"/>
</dbReference>
<reference evidence="1" key="1">
    <citation type="journal article" date="2021" name="PeerJ">
        <title>Extensive microbial diversity within the chicken gut microbiome revealed by metagenomics and culture.</title>
        <authorList>
            <person name="Gilroy R."/>
            <person name="Ravi A."/>
            <person name="Getino M."/>
            <person name="Pursley I."/>
            <person name="Horton D.L."/>
            <person name="Alikhan N.F."/>
            <person name="Baker D."/>
            <person name="Gharbi K."/>
            <person name="Hall N."/>
            <person name="Watson M."/>
            <person name="Adriaenssens E.M."/>
            <person name="Foster-Nyarko E."/>
            <person name="Jarju S."/>
            <person name="Secka A."/>
            <person name="Antonio M."/>
            <person name="Oren A."/>
            <person name="Chaudhuri R.R."/>
            <person name="La Ragione R."/>
            <person name="Hildebrand F."/>
            <person name="Pallen M.J."/>
        </authorList>
    </citation>
    <scope>NUCLEOTIDE SEQUENCE</scope>
    <source>
        <strain evidence="1">150</strain>
    </source>
</reference>
<dbReference type="Gene3D" id="2.70.98.10">
    <property type="match status" value="1"/>
</dbReference>
<dbReference type="Pfam" id="PF01263">
    <property type="entry name" value="Aldose_epim"/>
    <property type="match status" value="1"/>
</dbReference>
<proteinExistence type="predicted"/>
<dbReference type="AlphaFoldDB" id="A0A9E3ZWA4"/>
<evidence type="ECO:0000313" key="2">
    <source>
        <dbReference type="Proteomes" id="UP000813384"/>
    </source>
</evidence>
<name>A0A9E3ZWA4_9ENTE</name>
<comment type="caution">
    <text evidence="1">The sequence shown here is derived from an EMBL/GenBank/DDBJ whole genome shotgun (WGS) entry which is preliminary data.</text>
</comment>
<dbReference type="InterPro" id="IPR014718">
    <property type="entry name" value="GH-type_carb-bd"/>
</dbReference>
<reference evidence="1" key="2">
    <citation type="submission" date="2021-11" db="EMBL/GenBank/DDBJ databases">
        <authorList>
            <person name="Gilroy R."/>
        </authorList>
    </citation>
    <scope>NUCLEOTIDE SEQUENCE</scope>
    <source>
        <strain evidence="1">150</strain>
    </source>
</reference>
<evidence type="ECO:0000313" key="1">
    <source>
        <dbReference type="EMBL" id="MCC9273911.1"/>
    </source>
</evidence>
<dbReference type="PANTHER" id="PTHR11122">
    <property type="entry name" value="APOSPORY-ASSOCIATED PROTEIN C-RELATED"/>
    <property type="match status" value="1"/>
</dbReference>
<organism evidence="1 2">
    <name type="scientific">Enterococcus aquimarinus</name>
    <dbReference type="NCBI Taxonomy" id="328396"/>
    <lineage>
        <taxon>Bacteria</taxon>
        <taxon>Bacillati</taxon>
        <taxon>Bacillota</taxon>
        <taxon>Bacilli</taxon>
        <taxon>Lactobacillales</taxon>
        <taxon>Enterococcaceae</taxon>
        <taxon>Enterococcus</taxon>
    </lineage>
</organism>
<dbReference type="InterPro" id="IPR037481">
    <property type="entry name" value="LacX"/>
</dbReference>
<accession>A0A9E3ZWA4</accession>
<dbReference type="EMBL" id="JAJJVO010000098">
    <property type="protein sequence ID" value="MCC9273911.1"/>
    <property type="molecule type" value="Genomic_DNA"/>
</dbReference>